<reference evidence="5 6" key="1">
    <citation type="submission" date="2020-07" db="EMBL/GenBank/DDBJ databases">
        <title>Pusillimonas sp. nov., isolated from poultry manure in Taiwan.</title>
        <authorList>
            <person name="Lin S.-Y."/>
            <person name="Tang Y.-S."/>
            <person name="Young C.-C."/>
        </authorList>
    </citation>
    <scope>NUCLEOTIDE SEQUENCE [LARGE SCALE GENOMIC DNA]</scope>
    <source>
        <strain evidence="5 6">CC-YST705</strain>
    </source>
</reference>
<comment type="caution">
    <text evidence="5">The sequence shown here is derived from an EMBL/GenBank/DDBJ whole genome shotgun (WGS) entry which is preliminary data.</text>
</comment>
<dbReference type="RefSeq" id="WP_226954723.1">
    <property type="nucleotide sequence ID" value="NZ_JACDXW010000005.1"/>
</dbReference>
<dbReference type="Pfam" id="PF00756">
    <property type="entry name" value="Esterase"/>
    <property type="match status" value="1"/>
</dbReference>
<evidence type="ECO:0000256" key="1">
    <source>
        <dbReference type="ARBA" id="ARBA00005622"/>
    </source>
</evidence>
<name>A0ABS8CE36_9BURK</name>
<evidence type="ECO:0000256" key="4">
    <source>
        <dbReference type="SAM" id="SignalP"/>
    </source>
</evidence>
<evidence type="ECO:0000256" key="3">
    <source>
        <dbReference type="SAM" id="MobiDB-lite"/>
    </source>
</evidence>
<dbReference type="InterPro" id="IPR052558">
    <property type="entry name" value="Siderophore_Hydrolase_D"/>
</dbReference>
<evidence type="ECO:0000313" key="6">
    <source>
        <dbReference type="Proteomes" id="UP000776983"/>
    </source>
</evidence>
<dbReference type="GO" id="GO:0016787">
    <property type="term" value="F:hydrolase activity"/>
    <property type="evidence" value="ECO:0007669"/>
    <property type="project" value="UniProtKB-KW"/>
</dbReference>
<dbReference type="InterPro" id="IPR029058">
    <property type="entry name" value="AB_hydrolase_fold"/>
</dbReference>
<dbReference type="PANTHER" id="PTHR40841">
    <property type="entry name" value="SIDEROPHORE TRIACETYLFUSARININE C ESTERASE"/>
    <property type="match status" value="1"/>
</dbReference>
<keyword evidence="4" id="KW-0732">Signal</keyword>
<evidence type="ECO:0000313" key="5">
    <source>
        <dbReference type="EMBL" id="MCB5364306.1"/>
    </source>
</evidence>
<feature type="signal peptide" evidence="4">
    <location>
        <begin position="1"/>
        <end position="27"/>
    </location>
</feature>
<feature type="region of interest" description="Disordered" evidence="3">
    <location>
        <begin position="252"/>
        <end position="275"/>
    </location>
</feature>
<feature type="chain" id="PRO_5047292059" evidence="4">
    <location>
        <begin position="28"/>
        <end position="325"/>
    </location>
</feature>
<evidence type="ECO:0000256" key="2">
    <source>
        <dbReference type="ARBA" id="ARBA00022801"/>
    </source>
</evidence>
<gene>
    <name evidence="5" type="ORF">H0484_11165</name>
</gene>
<dbReference type="InterPro" id="IPR000801">
    <property type="entry name" value="Esterase-like"/>
</dbReference>
<keyword evidence="6" id="KW-1185">Reference proteome</keyword>
<proteinExistence type="inferred from homology"/>
<accession>A0ABS8CE36</accession>
<dbReference type="Proteomes" id="UP000776983">
    <property type="component" value="Unassembled WGS sequence"/>
</dbReference>
<dbReference type="SUPFAM" id="SSF53474">
    <property type="entry name" value="alpha/beta-Hydrolases"/>
    <property type="match status" value="1"/>
</dbReference>
<sequence>MMKLRAAFLYATCFSLVTLAWSASATAQKPLPPAANTEAASSPTRASDLPVELIEDPRITRLEIAAPEGQARWRIQVARPDCAAPADGYPVLYLLDGDAVFPVAWRALSRLQQPCLALVAVGYPGPMRVNVPRRYLDFTPPTAEEYLGERGAGMATGGREDFLEFLTGPLRTEVARLLPIDNTKQALFGHSLGGLFTLYALTSRPEQFQAYIIADPSLWWNGQSAIREMEAFFGGISAAGGGLDQPIQLHMLTSGSQPPRTGERTTRSRQRMPEPATRQLVDRFAQVRGLKVQDQHFPHETHGSLLPLSATEAVRFANGAFAQSP</sequence>
<dbReference type="EMBL" id="JACDXW010000005">
    <property type="protein sequence ID" value="MCB5364306.1"/>
    <property type="molecule type" value="Genomic_DNA"/>
</dbReference>
<protein>
    <submittedName>
        <fullName evidence="5">Alpha/beta hydrolase</fullName>
    </submittedName>
</protein>
<keyword evidence="2 5" id="KW-0378">Hydrolase</keyword>
<organism evidence="5 6">
    <name type="scientific">Mesopusillimonas faecipullorum</name>
    <dbReference type="NCBI Taxonomy" id="2755040"/>
    <lineage>
        <taxon>Bacteria</taxon>
        <taxon>Pseudomonadati</taxon>
        <taxon>Pseudomonadota</taxon>
        <taxon>Betaproteobacteria</taxon>
        <taxon>Burkholderiales</taxon>
        <taxon>Alcaligenaceae</taxon>
        <taxon>Mesopusillimonas</taxon>
    </lineage>
</organism>
<comment type="similarity">
    <text evidence="1">Belongs to the esterase D family.</text>
</comment>
<dbReference type="Gene3D" id="3.40.50.1820">
    <property type="entry name" value="alpha/beta hydrolase"/>
    <property type="match status" value="1"/>
</dbReference>
<dbReference type="PANTHER" id="PTHR40841:SF2">
    <property type="entry name" value="SIDEROPHORE-DEGRADING ESTERASE (EUROFUNG)"/>
    <property type="match status" value="1"/>
</dbReference>